<sequence>MDTLVDTLPFSDRHAVSRLHVIVVGAGIAGLVLGLGLCKFGHEVTILEQVREIAETGAGIQIAPNASRILNRFDILEEVIKYANVIERNSIRRYANDDELGSVPIMPAVGKEYGAPLFVIHRGDLQRVLLDAAKLRGCRILTSHRVTRIDESFSAHVQVNDSEWLEGDLVIAADGIKSAIRSQISAADNYESRAIPTGDAAYRCLIPRETMTQDQQAMELLQHNVAQKWIGPDGHIMAYPVKSNQAYNVVFLHLAEDETSTQEGKETPWTTTGDKKEMMSFYKSWSPLIQKLLSYVPEGEIKKWTLNSHPPLPSWVKGRIGLIGDACHPMLPYVAQGAANAIEDAGVIVAALTCTDNVEVALQVYELVRKDRAEKVQASAVRNRENLHLQDGPQQEKRDEAIRSANRGEGQNPDLLADKEWQNFMWGVDVMRDTIEQWDELVVKAKEEDNSRAANAGTYLGWQS</sequence>
<dbReference type="KEGG" id="pfy:PFICI_09214"/>
<dbReference type="SUPFAM" id="SSF51905">
    <property type="entry name" value="FAD/NAD(P)-binding domain"/>
    <property type="match status" value="1"/>
</dbReference>
<dbReference type="GO" id="GO:0071949">
    <property type="term" value="F:FAD binding"/>
    <property type="evidence" value="ECO:0007669"/>
    <property type="project" value="InterPro"/>
</dbReference>
<dbReference type="InterPro" id="IPR050493">
    <property type="entry name" value="FAD-dep_Monooxygenase_BioMet"/>
</dbReference>
<dbReference type="InterPro" id="IPR002938">
    <property type="entry name" value="FAD-bd"/>
</dbReference>
<dbReference type="eggNOG" id="KOG2614">
    <property type="taxonomic scope" value="Eukaryota"/>
</dbReference>
<dbReference type="EMBL" id="KI912114">
    <property type="protein sequence ID" value="ETS79361.1"/>
    <property type="molecule type" value="Genomic_DNA"/>
</dbReference>
<dbReference type="AlphaFoldDB" id="W3X2H6"/>
<keyword evidence="6" id="KW-0503">Monooxygenase</keyword>
<feature type="domain" description="FAD-binding" evidence="8">
    <location>
        <begin position="19"/>
        <end position="377"/>
    </location>
</feature>
<dbReference type="RefSeq" id="XP_007835986.1">
    <property type="nucleotide sequence ID" value="XM_007837795.1"/>
</dbReference>
<evidence type="ECO:0000256" key="6">
    <source>
        <dbReference type="ARBA" id="ARBA00023033"/>
    </source>
</evidence>
<keyword evidence="3" id="KW-0285">Flavoprotein</keyword>
<dbReference type="PRINTS" id="PR00420">
    <property type="entry name" value="RNGMNOXGNASE"/>
</dbReference>
<accession>W3X2H6</accession>
<dbReference type="Proteomes" id="UP000030651">
    <property type="component" value="Unassembled WGS sequence"/>
</dbReference>
<evidence type="ECO:0000313" key="9">
    <source>
        <dbReference type="EMBL" id="ETS79361.1"/>
    </source>
</evidence>
<dbReference type="SUPFAM" id="SSF54373">
    <property type="entry name" value="FAD-linked reductases, C-terminal domain"/>
    <property type="match status" value="1"/>
</dbReference>
<evidence type="ECO:0000256" key="7">
    <source>
        <dbReference type="SAM" id="Phobius"/>
    </source>
</evidence>
<keyword evidence="10" id="KW-1185">Reference proteome</keyword>
<dbReference type="Pfam" id="PF01494">
    <property type="entry name" value="FAD_binding_3"/>
    <property type="match status" value="1"/>
</dbReference>
<name>W3X2H6_PESFW</name>
<keyword evidence="4" id="KW-0274">FAD</keyword>
<dbReference type="InParanoid" id="W3X2H6"/>
<keyword evidence="7" id="KW-0472">Membrane</keyword>
<dbReference type="STRING" id="1229662.W3X2H6"/>
<proteinExistence type="inferred from homology"/>
<dbReference type="HOGENOM" id="CLU_009665_19_3_1"/>
<evidence type="ECO:0000256" key="3">
    <source>
        <dbReference type="ARBA" id="ARBA00022630"/>
    </source>
</evidence>
<evidence type="ECO:0000256" key="5">
    <source>
        <dbReference type="ARBA" id="ARBA00023002"/>
    </source>
</evidence>
<evidence type="ECO:0000256" key="4">
    <source>
        <dbReference type="ARBA" id="ARBA00022827"/>
    </source>
</evidence>
<evidence type="ECO:0000256" key="2">
    <source>
        <dbReference type="ARBA" id="ARBA00007992"/>
    </source>
</evidence>
<dbReference type="OrthoDB" id="1878542at2759"/>
<dbReference type="GeneID" id="19274227"/>
<comment type="similarity">
    <text evidence="2">Belongs to the paxM FAD-dependent monooxygenase family.</text>
</comment>
<comment type="pathway">
    <text evidence="1">Secondary metabolite biosynthesis.</text>
</comment>
<dbReference type="GO" id="GO:0004497">
    <property type="term" value="F:monooxygenase activity"/>
    <property type="evidence" value="ECO:0007669"/>
    <property type="project" value="UniProtKB-KW"/>
</dbReference>
<gene>
    <name evidence="9" type="ORF">PFICI_09214</name>
</gene>
<evidence type="ECO:0000256" key="1">
    <source>
        <dbReference type="ARBA" id="ARBA00005179"/>
    </source>
</evidence>
<dbReference type="PANTHER" id="PTHR13789">
    <property type="entry name" value="MONOOXYGENASE"/>
    <property type="match status" value="1"/>
</dbReference>
<protein>
    <recommendedName>
        <fullName evidence="8">FAD-binding domain-containing protein</fullName>
    </recommendedName>
</protein>
<evidence type="ECO:0000313" key="10">
    <source>
        <dbReference type="Proteomes" id="UP000030651"/>
    </source>
</evidence>
<keyword evidence="5" id="KW-0560">Oxidoreductase</keyword>
<dbReference type="OMA" id="GEVMEWT"/>
<reference evidence="10" key="1">
    <citation type="journal article" date="2015" name="BMC Genomics">
        <title>Genomic and transcriptomic analysis of the endophytic fungus Pestalotiopsis fici reveals its lifestyle and high potential for synthesis of natural products.</title>
        <authorList>
            <person name="Wang X."/>
            <person name="Zhang X."/>
            <person name="Liu L."/>
            <person name="Xiang M."/>
            <person name="Wang W."/>
            <person name="Sun X."/>
            <person name="Che Y."/>
            <person name="Guo L."/>
            <person name="Liu G."/>
            <person name="Guo L."/>
            <person name="Wang C."/>
            <person name="Yin W.B."/>
            <person name="Stadler M."/>
            <person name="Zhang X."/>
            <person name="Liu X."/>
        </authorList>
    </citation>
    <scope>NUCLEOTIDE SEQUENCE [LARGE SCALE GENOMIC DNA]</scope>
    <source>
        <strain evidence="10">W106-1 / CGMCC3.15140</strain>
    </source>
</reference>
<dbReference type="PANTHER" id="PTHR13789:SF147">
    <property type="entry name" value="PUTATIVE (AFU_ORTHOLOGUE AFUA_2G01950)-RELATED"/>
    <property type="match status" value="1"/>
</dbReference>
<keyword evidence="7" id="KW-1133">Transmembrane helix</keyword>
<keyword evidence="7" id="KW-0812">Transmembrane</keyword>
<dbReference type="Gene3D" id="3.50.50.60">
    <property type="entry name" value="FAD/NAD(P)-binding domain"/>
    <property type="match status" value="1"/>
</dbReference>
<dbReference type="InterPro" id="IPR036188">
    <property type="entry name" value="FAD/NAD-bd_sf"/>
</dbReference>
<evidence type="ECO:0000259" key="8">
    <source>
        <dbReference type="Pfam" id="PF01494"/>
    </source>
</evidence>
<organism evidence="9 10">
    <name type="scientific">Pestalotiopsis fici (strain W106-1 / CGMCC3.15140)</name>
    <dbReference type="NCBI Taxonomy" id="1229662"/>
    <lineage>
        <taxon>Eukaryota</taxon>
        <taxon>Fungi</taxon>
        <taxon>Dikarya</taxon>
        <taxon>Ascomycota</taxon>
        <taxon>Pezizomycotina</taxon>
        <taxon>Sordariomycetes</taxon>
        <taxon>Xylariomycetidae</taxon>
        <taxon>Amphisphaeriales</taxon>
        <taxon>Sporocadaceae</taxon>
        <taxon>Pestalotiopsis</taxon>
    </lineage>
</organism>
<feature type="transmembrane region" description="Helical" evidence="7">
    <location>
        <begin position="20"/>
        <end position="38"/>
    </location>
</feature>